<dbReference type="PROSITE" id="PS00082">
    <property type="entry name" value="EXTRADIOL_DIOXYGENAS"/>
    <property type="match status" value="1"/>
</dbReference>
<dbReference type="InterPro" id="IPR000486">
    <property type="entry name" value="Xdiol_ring_cleave_dOase_1/2"/>
</dbReference>
<keyword evidence="6 8" id="KW-0560">Oxidoreductase</keyword>
<dbReference type="PANTHER" id="PTHR43279:SF1">
    <property type="entry name" value="CATECHOL-2,3-DIOXYGENASE"/>
    <property type="match status" value="1"/>
</dbReference>
<dbReference type="InterPro" id="IPR004360">
    <property type="entry name" value="Glyas_Fos-R_dOase_dom"/>
</dbReference>
<comment type="cofactor">
    <cofactor evidence="1 8">
        <name>Fe(2+)</name>
        <dbReference type="ChEBI" id="CHEBI:29033"/>
    </cofactor>
</comment>
<sequence>MTQIPNLQPTAAVSGPADDLLPADTAMGAVTLLVGDLDLMTRYYRDAVMLTVLAAEGNEVTLGRHGVPLLVLRHDPSLPAGSPRSAGLFHTAILFEDQSALAAALASVAVRAPGTFAGAGDHDVSEAFYFTDPEGNGLELYADRPRETWEWTNGRVKMGTNWLDPNRFLAQHLTDAARELIATAEPTIPTSPASGLAGAVVGHVHLQVGDVPTARDFYVRKLGFEETTSLGNQALFVSAGGYHHHMAMNTWNSAGAGPRVPALGLGTVDIVLPTTEQVNALSARMGEQGVAVRHDGAVLRVDDPWNNLIEVRAAA</sequence>
<keyword evidence="7 8" id="KW-0408">Iron</keyword>
<dbReference type="RefSeq" id="WP_226909738.1">
    <property type="nucleotide sequence ID" value="NZ_BAAAOT010000015.1"/>
</dbReference>
<dbReference type="Gene3D" id="3.10.180.10">
    <property type="entry name" value="2,3-Dihydroxybiphenyl 1,2-Dioxygenase, domain 1"/>
    <property type="match status" value="2"/>
</dbReference>
<accession>A0A7J9UZ38</accession>
<comment type="similarity">
    <text evidence="2 8">Belongs to the extradiol ring-cleavage dioxygenase family.</text>
</comment>
<evidence type="ECO:0000256" key="6">
    <source>
        <dbReference type="ARBA" id="ARBA00023002"/>
    </source>
</evidence>
<dbReference type="InterPro" id="IPR029068">
    <property type="entry name" value="Glyas_Bleomycin-R_OHBP_Dase"/>
</dbReference>
<evidence type="ECO:0000256" key="3">
    <source>
        <dbReference type="ARBA" id="ARBA00022723"/>
    </source>
</evidence>
<proteinExistence type="inferred from homology"/>
<keyword evidence="3" id="KW-0479">Metal-binding</keyword>
<evidence type="ECO:0000256" key="1">
    <source>
        <dbReference type="ARBA" id="ARBA00001954"/>
    </source>
</evidence>
<name>A0A7J9UZ38_9MICO</name>
<feature type="domain" description="VOC" evidence="9">
    <location>
        <begin position="200"/>
        <end position="314"/>
    </location>
</feature>
<protein>
    <submittedName>
        <fullName evidence="10">VOC family protein</fullName>
    </submittedName>
</protein>
<dbReference type="SUPFAM" id="SSF54593">
    <property type="entry name" value="Glyoxalase/Bleomycin resistance protein/Dihydroxybiphenyl dioxygenase"/>
    <property type="match status" value="2"/>
</dbReference>
<evidence type="ECO:0000313" key="10">
    <source>
        <dbReference type="EMBL" id="MPV89905.1"/>
    </source>
</evidence>
<feature type="domain" description="VOC" evidence="9">
    <location>
        <begin position="26"/>
        <end position="143"/>
    </location>
</feature>
<gene>
    <name evidence="10" type="ORF">GB882_14610</name>
</gene>
<evidence type="ECO:0000256" key="4">
    <source>
        <dbReference type="ARBA" id="ARBA00022797"/>
    </source>
</evidence>
<evidence type="ECO:0000256" key="5">
    <source>
        <dbReference type="ARBA" id="ARBA00022964"/>
    </source>
</evidence>
<keyword evidence="11" id="KW-1185">Reference proteome</keyword>
<comment type="caution">
    <text evidence="10">The sequence shown here is derived from an EMBL/GenBank/DDBJ whole genome shotgun (WGS) entry which is preliminary data.</text>
</comment>
<dbReference type="InterPro" id="IPR037523">
    <property type="entry name" value="VOC_core"/>
</dbReference>
<dbReference type="GO" id="GO:0004462">
    <property type="term" value="F:lactoylglutathione lyase activity"/>
    <property type="evidence" value="ECO:0007669"/>
    <property type="project" value="InterPro"/>
</dbReference>
<dbReference type="PANTHER" id="PTHR43279">
    <property type="entry name" value="CATECHOL-2,3-DIOXYGENASE"/>
    <property type="match status" value="1"/>
</dbReference>
<evidence type="ECO:0000313" key="11">
    <source>
        <dbReference type="Proteomes" id="UP000429644"/>
    </source>
</evidence>
<keyword evidence="4 8" id="KW-0058">Aromatic hydrocarbons catabolism</keyword>
<dbReference type="PROSITE" id="PS51819">
    <property type="entry name" value="VOC"/>
    <property type="match status" value="2"/>
</dbReference>
<dbReference type="Pfam" id="PF00903">
    <property type="entry name" value="Glyoxalase"/>
    <property type="match status" value="1"/>
</dbReference>
<evidence type="ECO:0000256" key="8">
    <source>
        <dbReference type="RuleBase" id="RU000683"/>
    </source>
</evidence>
<dbReference type="AlphaFoldDB" id="A0A7J9UZ38"/>
<dbReference type="InterPro" id="IPR018146">
    <property type="entry name" value="Glyoxalase_1_CS"/>
</dbReference>
<evidence type="ECO:0000259" key="9">
    <source>
        <dbReference type="PROSITE" id="PS51819"/>
    </source>
</evidence>
<dbReference type="GO" id="GO:0008198">
    <property type="term" value="F:ferrous iron binding"/>
    <property type="evidence" value="ECO:0007669"/>
    <property type="project" value="InterPro"/>
</dbReference>
<dbReference type="PROSITE" id="PS00934">
    <property type="entry name" value="GLYOXALASE_I_1"/>
    <property type="match status" value="1"/>
</dbReference>
<reference evidence="10 11" key="1">
    <citation type="submission" date="2019-10" db="EMBL/GenBank/DDBJ databases">
        <title>Georgenia wutianyii sp. nov. and Georgenia yuyongxinii sp. nov. isolated from plateau pika (Ochotona curzoniae) in the Qinghai-Tibet plateau of China.</title>
        <authorList>
            <person name="Tian Z."/>
        </authorList>
    </citation>
    <scope>NUCLEOTIDE SEQUENCE [LARGE SCALE GENOMIC DNA]</scope>
    <source>
        <strain evidence="10 11">JCM 15130</strain>
    </source>
</reference>
<evidence type="ECO:0000256" key="2">
    <source>
        <dbReference type="ARBA" id="ARBA00008784"/>
    </source>
</evidence>
<dbReference type="Proteomes" id="UP000429644">
    <property type="component" value="Unassembled WGS sequence"/>
</dbReference>
<organism evidence="10 11">
    <name type="scientific">Georgenia ruanii</name>
    <dbReference type="NCBI Taxonomy" id="348442"/>
    <lineage>
        <taxon>Bacteria</taxon>
        <taxon>Bacillati</taxon>
        <taxon>Actinomycetota</taxon>
        <taxon>Actinomycetes</taxon>
        <taxon>Micrococcales</taxon>
        <taxon>Bogoriellaceae</taxon>
        <taxon>Georgenia</taxon>
    </lineage>
</organism>
<dbReference type="GO" id="GO:0051213">
    <property type="term" value="F:dioxygenase activity"/>
    <property type="evidence" value="ECO:0007669"/>
    <property type="project" value="UniProtKB-KW"/>
</dbReference>
<evidence type="ECO:0000256" key="7">
    <source>
        <dbReference type="ARBA" id="ARBA00023004"/>
    </source>
</evidence>
<dbReference type="EMBL" id="WHPD01003154">
    <property type="protein sequence ID" value="MPV89905.1"/>
    <property type="molecule type" value="Genomic_DNA"/>
</dbReference>
<keyword evidence="5 8" id="KW-0223">Dioxygenase</keyword>